<accession>A0A0H3DIA1</accession>
<dbReference type="AlphaFoldDB" id="A0A0H3DIA1"/>
<sequence length="157" mass="18178">MTADEGYEYFAKVRPSQPVDRPSTLWRRRDGRLEYLSLLDWEWHEPDDQLLLPDPSTLEPVTAEHAAALLADRQRFVQYWVEQNTGDRPPSVFRRRRSPERLTDEVFGLRNRWVPTTSIREFLSRGPDLGSDLVRADQATAERVIDETRGVAGATEL</sequence>
<dbReference type="PATRIC" id="fig|749927.5.peg.9043"/>
<evidence type="ECO:0000313" key="2">
    <source>
        <dbReference type="Proteomes" id="UP000000328"/>
    </source>
</evidence>
<dbReference type="eggNOG" id="ENOG50347B8">
    <property type="taxonomic scope" value="Bacteria"/>
</dbReference>
<dbReference type="EMBL" id="CP002000">
    <property type="protein sequence ID" value="ADJ50406.1"/>
    <property type="molecule type" value="Genomic_DNA"/>
</dbReference>
<gene>
    <name evidence="1" type="ordered locus">AMED_8711</name>
</gene>
<proteinExistence type="predicted"/>
<organism evidence="1 2">
    <name type="scientific">Amycolatopsis mediterranei (strain U-32)</name>
    <dbReference type="NCBI Taxonomy" id="749927"/>
    <lineage>
        <taxon>Bacteria</taxon>
        <taxon>Bacillati</taxon>
        <taxon>Actinomycetota</taxon>
        <taxon>Actinomycetes</taxon>
        <taxon>Pseudonocardiales</taxon>
        <taxon>Pseudonocardiaceae</taxon>
        <taxon>Amycolatopsis</taxon>
    </lineage>
</organism>
<dbReference type="OrthoDB" id="4186018at2"/>
<dbReference type="Proteomes" id="UP000000328">
    <property type="component" value="Chromosome"/>
</dbReference>
<dbReference type="KEGG" id="amd:AMED_8711"/>
<protein>
    <submittedName>
        <fullName evidence="1">Uncharacterized protein</fullName>
    </submittedName>
</protein>
<dbReference type="RefSeq" id="WP_013230433.1">
    <property type="nucleotide sequence ID" value="NC_014318.1"/>
</dbReference>
<name>A0A0H3DIA1_AMYMU</name>
<reference evidence="1 2" key="1">
    <citation type="journal article" date="2010" name="Cell Res.">
        <title>Complete genome sequence of the rifamycin SV-producing Amycolatopsis mediterranei U32 revealed its genetic characteristics in phylogeny and metabolism.</title>
        <authorList>
            <person name="Zhao W."/>
            <person name="Zhong Y."/>
            <person name="Yuan H."/>
            <person name="Wang J."/>
            <person name="Zheng H."/>
            <person name="Wang Y."/>
            <person name="Cen X."/>
            <person name="Xu F."/>
            <person name="Bai J."/>
            <person name="Han X."/>
            <person name="Lu G."/>
            <person name="Zhu Y."/>
            <person name="Shao Z."/>
            <person name="Yan H."/>
            <person name="Li C."/>
            <person name="Peng N."/>
            <person name="Zhang Z."/>
            <person name="Zhang Y."/>
            <person name="Lin W."/>
            <person name="Fan Y."/>
            <person name="Qin Z."/>
            <person name="Hu Y."/>
            <person name="Zhu B."/>
            <person name="Wang S."/>
            <person name="Ding X."/>
            <person name="Zhao G.P."/>
        </authorList>
    </citation>
    <scope>NUCLEOTIDE SEQUENCE [LARGE SCALE GENOMIC DNA]</scope>
    <source>
        <strain evidence="2">U-32</strain>
    </source>
</reference>
<evidence type="ECO:0000313" key="1">
    <source>
        <dbReference type="EMBL" id="ADJ50406.1"/>
    </source>
</evidence>
<dbReference type="HOGENOM" id="CLU_1674269_0_0_11"/>
<dbReference type="GeneID" id="92876315"/>